<dbReference type="EMBL" id="JAADYS010002733">
    <property type="protein sequence ID" value="KAF4455571.1"/>
    <property type="molecule type" value="Genomic_DNA"/>
</dbReference>
<evidence type="ECO:0000313" key="11">
    <source>
        <dbReference type="Proteomes" id="UP000554235"/>
    </source>
</evidence>
<proteinExistence type="inferred from homology"/>
<dbReference type="PANTHER" id="PTHR43791">
    <property type="entry name" value="PERMEASE-RELATED"/>
    <property type="match status" value="1"/>
</dbReference>
<sequence length="498" mass="55833">MGWSNALGRLAFAKKHDRTPQERAFVRRLDLFLMTFGLIKFLDQTNITSAYVSGMKEDLSLYGNELNYFTTYFNIGYCIMLIPSQIILTYVRPSLWLPGLEIAWGVITGLIAIVHNAKQIYALRFFLGLLESSAWPGMITLLMYWYTPSELAKRMGFYHSARAVGGMMSGALQVAILNTLHGRNGLPGWRWLFIINAIMTIVLGFFGFVMLPDTPNRPNPWAEWWFRENHRSIAVKRLERCGRAESKKITWAASKRAARMWITYYIPTYWVVSGMSAGALGYFNVFLRSLVDDKGDPIWTTTQVNAIPIGGGAIQVVCMRWQLIVVQKIGTGTIGLIPAIIMTIWTRNPNNVPLNAAYASYFMTYTVQASGLILLAWFTDMYPQDPEARALAVGISVVAIYAVDAGSQVSVWPATQAPYYKTGWVVMLSMWVAGIILVVGLHLLDKRYLLPKRVVSRESQTDPESSEFVQGSDIDNGQDSGDKSHDTGVQVTRIAQTA</sequence>
<evidence type="ECO:0000256" key="3">
    <source>
        <dbReference type="ARBA" id="ARBA00022692"/>
    </source>
</evidence>
<evidence type="ECO:0000256" key="2">
    <source>
        <dbReference type="ARBA" id="ARBA00022448"/>
    </source>
</evidence>
<evidence type="ECO:0000256" key="8">
    <source>
        <dbReference type="SAM" id="MobiDB-lite"/>
    </source>
</evidence>
<keyword evidence="4 9" id="KW-1133">Transmembrane helix</keyword>
<feature type="transmembrane region" description="Helical" evidence="9">
    <location>
        <begin position="390"/>
        <end position="412"/>
    </location>
</feature>
<feature type="compositionally biased region" description="Polar residues" evidence="8">
    <location>
        <begin position="467"/>
        <end position="479"/>
    </location>
</feature>
<dbReference type="InterPro" id="IPR036259">
    <property type="entry name" value="MFS_trans_sf"/>
</dbReference>
<keyword evidence="2" id="KW-0813">Transport</keyword>
<feature type="region of interest" description="Disordered" evidence="8">
    <location>
        <begin position="459"/>
        <end position="498"/>
    </location>
</feature>
<evidence type="ECO:0000256" key="6">
    <source>
        <dbReference type="ARBA" id="ARBA00023180"/>
    </source>
</evidence>
<evidence type="ECO:0000256" key="9">
    <source>
        <dbReference type="SAM" id="Phobius"/>
    </source>
</evidence>
<feature type="transmembrane region" description="Helical" evidence="9">
    <location>
        <begin position="66"/>
        <end position="88"/>
    </location>
</feature>
<evidence type="ECO:0000313" key="10">
    <source>
        <dbReference type="EMBL" id="KAF4455571.1"/>
    </source>
</evidence>
<feature type="transmembrane region" description="Helical" evidence="9">
    <location>
        <begin position="121"/>
        <end position="145"/>
    </location>
</feature>
<feature type="transmembrane region" description="Helical" evidence="9">
    <location>
        <begin position="424"/>
        <end position="444"/>
    </location>
</feature>
<protein>
    <submittedName>
        <fullName evidence="10">Major facilitator superfamily transporter</fullName>
    </submittedName>
</protein>
<organism evidence="10 11">
    <name type="scientific">Fusarium albosuccineum</name>
    <dbReference type="NCBI Taxonomy" id="1237068"/>
    <lineage>
        <taxon>Eukaryota</taxon>
        <taxon>Fungi</taxon>
        <taxon>Dikarya</taxon>
        <taxon>Ascomycota</taxon>
        <taxon>Pezizomycotina</taxon>
        <taxon>Sordariomycetes</taxon>
        <taxon>Hypocreomycetidae</taxon>
        <taxon>Hypocreales</taxon>
        <taxon>Nectriaceae</taxon>
        <taxon>Fusarium</taxon>
        <taxon>Fusarium decemcellulare species complex</taxon>
    </lineage>
</organism>
<dbReference type="InterPro" id="IPR011701">
    <property type="entry name" value="MFS"/>
</dbReference>
<reference evidence="10 11" key="1">
    <citation type="submission" date="2020-01" db="EMBL/GenBank/DDBJ databases">
        <title>Identification and distribution of gene clusters putatively required for synthesis of sphingolipid metabolism inhibitors in phylogenetically diverse species of the filamentous fungus Fusarium.</title>
        <authorList>
            <person name="Kim H.-S."/>
            <person name="Busman M."/>
            <person name="Brown D.W."/>
            <person name="Divon H."/>
            <person name="Uhlig S."/>
            <person name="Proctor R.H."/>
        </authorList>
    </citation>
    <scope>NUCLEOTIDE SEQUENCE [LARGE SCALE GENOMIC DNA]</scope>
    <source>
        <strain evidence="10 11">NRRL 20459</strain>
    </source>
</reference>
<gene>
    <name evidence="10" type="ORF">FALBO_15593</name>
</gene>
<dbReference type="FunFam" id="1.20.1250.20:FF:000065">
    <property type="entry name" value="Putative MFS pantothenate transporter"/>
    <property type="match status" value="1"/>
</dbReference>
<feature type="transmembrane region" description="Helical" evidence="9">
    <location>
        <begin position="329"/>
        <end position="346"/>
    </location>
</feature>
<feature type="transmembrane region" description="Helical" evidence="9">
    <location>
        <begin position="269"/>
        <end position="287"/>
    </location>
</feature>
<keyword evidence="11" id="KW-1185">Reference proteome</keyword>
<evidence type="ECO:0000256" key="1">
    <source>
        <dbReference type="ARBA" id="ARBA00004141"/>
    </source>
</evidence>
<name>A0A8H4KS27_9HYPO</name>
<dbReference type="Gene3D" id="1.20.1250.20">
    <property type="entry name" value="MFS general substrate transporter like domains"/>
    <property type="match status" value="1"/>
</dbReference>
<dbReference type="Proteomes" id="UP000554235">
    <property type="component" value="Unassembled WGS sequence"/>
</dbReference>
<feature type="transmembrane region" description="Helical" evidence="9">
    <location>
        <begin position="189"/>
        <end position="211"/>
    </location>
</feature>
<feature type="transmembrane region" description="Helical" evidence="9">
    <location>
        <begin position="94"/>
        <end position="114"/>
    </location>
</feature>
<evidence type="ECO:0000256" key="7">
    <source>
        <dbReference type="ARBA" id="ARBA00037968"/>
    </source>
</evidence>
<feature type="transmembrane region" description="Helical" evidence="9">
    <location>
        <begin position="157"/>
        <end position="177"/>
    </location>
</feature>
<feature type="transmembrane region" description="Helical" evidence="9">
    <location>
        <begin position="358"/>
        <end position="378"/>
    </location>
</feature>
<dbReference type="OrthoDB" id="3639251at2759"/>
<feature type="compositionally biased region" description="Polar residues" evidence="8">
    <location>
        <begin position="487"/>
        <end position="498"/>
    </location>
</feature>
<dbReference type="GO" id="GO:0022857">
    <property type="term" value="F:transmembrane transporter activity"/>
    <property type="evidence" value="ECO:0007669"/>
    <property type="project" value="InterPro"/>
</dbReference>
<dbReference type="SUPFAM" id="SSF103473">
    <property type="entry name" value="MFS general substrate transporter"/>
    <property type="match status" value="1"/>
</dbReference>
<dbReference type="AlphaFoldDB" id="A0A8H4KS27"/>
<dbReference type="Pfam" id="PF07690">
    <property type="entry name" value="MFS_1"/>
    <property type="match status" value="1"/>
</dbReference>
<keyword evidence="3 9" id="KW-0812">Transmembrane</keyword>
<comment type="subcellular location">
    <subcellularLocation>
        <location evidence="1">Membrane</location>
        <topology evidence="1">Multi-pass membrane protein</topology>
    </subcellularLocation>
</comment>
<evidence type="ECO:0000256" key="5">
    <source>
        <dbReference type="ARBA" id="ARBA00023136"/>
    </source>
</evidence>
<dbReference type="GO" id="GO:0016020">
    <property type="term" value="C:membrane"/>
    <property type="evidence" value="ECO:0007669"/>
    <property type="project" value="UniProtKB-SubCell"/>
</dbReference>
<accession>A0A8H4KS27</accession>
<comment type="similarity">
    <text evidence="7">Belongs to the major facilitator superfamily. Allantoate permease family.</text>
</comment>
<evidence type="ECO:0000256" key="4">
    <source>
        <dbReference type="ARBA" id="ARBA00022989"/>
    </source>
</evidence>
<keyword evidence="6" id="KW-0325">Glycoprotein</keyword>
<dbReference type="PANTHER" id="PTHR43791:SF64">
    <property type="entry name" value="MAJOR FACILITATOR SUPERFAMILY (MFS) PROFILE DOMAIN-CONTAINING PROTEIN"/>
    <property type="match status" value="1"/>
</dbReference>
<keyword evidence="5 9" id="KW-0472">Membrane</keyword>
<comment type="caution">
    <text evidence="10">The sequence shown here is derived from an EMBL/GenBank/DDBJ whole genome shotgun (WGS) entry which is preliminary data.</text>
</comment>